<dbReference type="InterPro" id="IPR023606">
    <property type="entry name" value="CoA-Trfase_III_dom_1_sf"/>
</dbReference>
<keyword evidence="2" id="KW-1185">Reference proteome</keyword>
<protein>
    <submittedName>
        <fullName evidence="1">Coa transferase caib/baif family protein</fullName>
    </submittedName>
</protein>
<dbReference type="AlphaFoldDB" id="A0A919DGV0"/>
<evidence type="ECO:0000313" key="2">
    <source>
        <dbReference type="Proteomes" id="UP000603227"/>
    </source>
</evidence>
<reference evidence="1" key="1">
    <citation type="journal article" date="2014" name="Int. J. Syst. Evol. Microbiol.">
        <title>Complete genome sequence of Corynebacterium casei LMG S-19264T (=DSM 44701T), isolated from a smear-ripened cheese.</title>
        <authorList>
            <consortium name="US DOE Joint Genome Institute (JGI-PGF)"/>
            <person name="Walter F."/>
            <person name="Albersmeier A."/>
            <person name="Kalinowski J."/>
            <person name="Ruckert C."/>
        </authorList>
    </citation>
    <scope>NUCLEOTIDE SEQUENCE</scope>
    <source>
        <strain evidence="1">CGMCC 4.7403</strain>
    </source>
</reference>
<gene>
    <name evidence="1" type="ORF">GCM10017771_67490</name>
</gene>
<dbReference type="EMBL" id="BNAT01000030">
    <property type="protein sequence ID" value="GHE46707.1"/>
    <property type="molecule type" value="Genomic_DNA"/>
</dbReference>
<evidence type="ECO:0000313" key="1">
    <source>
        <dbReference type="EMBL" id="GHE46707.1"/>
    </source>
</evidence>
<dbReference type="Gene3D" id="3.40.50.10540">
    <property type="entry name" value="Crotonobetainyl-coa:carnitine coa-transferase, domain 1"/>
    <property type="match status" value="1"/>
</dbReference>
<proteinExistence type="predicted"/>
<comment type="caution">
    <text evidence="1">The sequence shown here is derived from an EMBL/GenBank/DDBJ whole genome shotgun (WGS) entry which is preliminary data.</text>
</comment>
<reference evidence="1" key="2">
    <citation type="submission" date="2020-09" db="EMBL/GenBank/DDBJ databases">
        <authorList>
            <person name="Sun Q."/>
            <person name="Zhou Y."/>
        </authorList>
    </citation>
    <scope>NUCLEOTIDE SEQUENCE</scope>
    <source>
        <strain evidence="1">CGMCC 4.7403</strain>
    </source>
</reference>
<dbReference type="GO" id="GO:0016740">
    <property type="term" value="F:transferase activity"/>
    <property type="evidence" value="ECO:0007669"/>
    <property type="project" value="UniProtKB-KW"/>
</dbReference>
<name>A0A919DGV0_9ACTN</name>
<accession>A0A919DGV0</accession>
<dbReference type="Pfam" id="PF02515">
    <property type="entry name" value="CoA_transf_3"/>
    <property type="match status" value="1"/>
</dbReference>
<dbReference type="PANTHER" id="PTHR48229:SF1">
    <property type="entry name" value="ALPHA METHYLACYL-COA RACEMASE-RELATED"/>
    <property type="match status" value="1"/>
</dbReference>
<dbReference type="InterPro" id="IPR003673">
    <property type="entry name" value="CoA-Trfase_fam_III"/>
</dbReference>
<dbReference type="InterPro" id="IPR052985">
    <property type="entry name" value="CoA-trans_III_biosynth/detox"/>
</dbReference>
<dbReference type="Proteomes" id="UP000603227">
    <property type="component" value="Unassembled WGS sequence"/>
</dbReference>
<dbReference type="SUPFAM" id="SSF89796">
    <property type="entry name" value="CoA-transferase family III (CaiB/BaiF)"/>
    <property type="match status" value="2"/>
</dbReference>
<dbReference type="PANTHER" id="PTHR48229">
    <property type="entry name" value="CAIB/BAIF FAMILY ENZYME (AFU_ORTHOLOGUE AFUA_1G05360)-RELATED"/>
    <property type="match status" value="1"/>
</dbReference>
<keyword evidence="1" id="KW-0808">Transferase</keyword>
<sequence length="491" mass="52916">MIMSRTFPETHRLLSHLWSALGGDAELTSNVTFTGEGAMPSPFALTDLAGASNALVATAVGELLGEVGEPHPAIEVDRHIASGWFRLPLGPSQPLGEPLIVPMPANLDFFTELPTADDRWLRLHGIFPSARARIVKALGVADDIDAVAAVVKAAPADEIEQRLVDGNAIVAASRTPEEWLETPAGRAVDAEPLAAYTEHPASGSTWRPTPGRPLAGIKVLDMTRVIAGPVGTRWLAALGAEVLRIERPGSDEAISHGGRGAEMVLGKRWAFLDIKTPEGLEQFKRLLAEADVFVHGYRPGAIDAIISEEVRRAIKPDLVEVAVRAYGWTGPWALRRGFDTVVQFSVGLANETQRWALEDPETRVPISVNGLMVDASRPRHTTVEGLDFTTGHMMAAAAIRGLTTRARTGAGSTWKFSLARTASLVIKDARSTADPGPAIQIPIDGPWEDRIYAGPFGPVKRLVFPVRIEGTPLFWERPAERVGSATPNWAF</sequence>
<organism evidence="1 2">
    <name type="scientific">Streptomyces capitiformicae</name>
    <dbReference type="NCBI Taxonomy" id="2014920"/>
    <lineage>
        <taxon>Bacteria</taxon>
        <taxon>Bacillati</taxon>
        <taxon>Actinomycetota</taxon>
        <taxon>Actinomycetes</taxon>
        <taxon>Kitasatosporales</taxon>
        <taxon>Streptomycetaceae</taxon>
        <taxon>Streptomyces</taxon>
    </lineage>
</organism>